<accession>A0A0G1KIK7</accession>
<keyword evidence="1" id="KW-0732">Signal</keyword>
<name>A0A0G1KIK7_9BACT</name>
<feature type="signal peptide" evidence="1">
    <location>
        <begin position="1"/>
        <end position="19"/>
    </location>
</feature>
<comment type="caution">
    <text evidence="2">The sequence shown here is derived from an EMBL/GenBank/DDBJ whole genome shotgun (WGS) entry which is preliminary data.</text>
</comment>
<gene>
    <name evidence="2" type="ORF">UW81_C0016G0014</name>
</gene>
<dbReference type="Proteomes" id="UP000033915">
    <property type="component" value="Unassembled WGS sequence"/>
</dbReference>
<reference evidence="2 3" key="1">
    <citation type="journal article" date="2015" name="Nature">
        <title>rRNA introns, odd ribosomes, and small enigmatic genomes across a large radiation of phyla.</title>
        <authorList>
            <person name="Brown C.T."/>
            <person name="Hug L.A."/>
            <person name="Thomas B.C."/>
            <person name="Sharon I."/>
            <person name="Castelle C.J."/>
            <person name="Singh A."/>
            <person name="Wilkins M.J."/>
            <person name="Williams K.H."/>
            <person name="Banfield J.F."/>
        </authorList>
    </citation>
    <scope>NUCLEOTIDE SEQUENCE [LARGE SCALE GENOMIC DNA]</scope>
</reference>
<evidence type="ECO:0000256" key="1">
    <source>
        <dbReference type="SAM" id="SignalP"/>
    </source>
</evidence>
<proteinExistence type="predicted"/>
<protein>
    <submittedName>
        <fullName evidence="2">Uncharacterized protein</fullName>
    </submittedName>
</protein>
<feature type="non-terminal residue" evidence="2">
    <location>
        <position position="32"/>
    </location>
</feature>
<dbReference type="AlphaFoldDB" id="A0A0G1KIK7"/>
<feature type="chain" id="PRO_5002538220" evidence="1">
    <location>
        <begin position="20"/>
        <end position="32"/>
    </location>
</feature>
<evidence type="ECO:0000313" key="3">
    <source>
        <dbReference type="Proteomes" id="UP000033915"/>
    </source>
</evidence>
<sequence length="32" mass="3474">MKIYLKVFAALLSVPFAFANATNDVTLTTEAI</sequence>
<dbReference type="EMBL" id="LCJT01000016">
    <property type="protein sequence ID" value="KKT83546.1"/>
    <property type="molecule type" value="Genomic_DNA"/>
</dbReference>
<evidence type="ECO:0000313" key="2">
    <source>
        <dbReference type="EMBL" id="KKT83546.1"/>
    </source>
</evidence>
<organism evidence="2 3">
    <name type="scientific">Candidatus Giovannonibacteria bacterium GW2011_GWC2_44_9</name>
    <dbReference type="NCBI Taxonomy" id="1618658"/>
    <lineage>
        <taxon>Bacteria</taxon>
        <taxon>Candidatus Giovannoniibacteriota</taxon>
    </lineage>
</organism>